<dbReference type="AlphaFoldDB" id="A0A8T6QYX2"/>
<protein>
    <submittedName>
        <fullName evidence="2">Uncharacterized protein</fullName>
    </submittedName>
</protein>
<dbReference type="Proteomes" id="UP000287866">
    <property type="component" value="Unassembled WGS sequence"/>
</dbReference>
<evidence type="ECO:0000313" key="3">
    <source>
        <dbReference type="Proteomes" id="UP000287866"/>
    </source>
</evidence>
<keyword evidence="1" id="KW-0812">Transmembrane</keyword>
<feature type="transmembrane region" description="Helical" evidence="1">
    <location>
        <begin position="45"/>
        <end position="62"/>
    </location>
</feature>
<reference evidence="2" key="1">
    <citation type="submission" date="2020-03" db="EMBL/GenBank/DDBJ databases">
        <title>Phycicoccus flavus sp. nov., a novel endophytic actinobacterium isolated from branch of Kandelia candel.</title>
        <authorList>
            <person name="Tuo L."/>
        </authorList>
    </citation>
    <scope>NUCLEOTIDE SEQUENCE</scope>
    <source>
        <strain evidence="2">CMS6Z-2</strain>
    </source>
</reference>
<gene>
    <name evidence="2" type="ORF">EPD83_002005</name>
</gene>
<keyword evidence="1" id="KW-0472">Membrane</keyword>
<dbReference type="EMBL" id="SAYU02000003">
    <property type="protein sequence ID" value="NHA66827.1"/>
    <property type="molecule type" value="Genomic_DNA"/>
</dbReference>
<dbReference type="RefSeq" id="WP_164896563.1">
    <property type="nucleotide sequence ID" value="NZ_SAYU02000003.1"/>
</dbReference>
<proteinExistence type="predicted"/>
<name>A0A8T6QYX2_9MICO</name>
<accession>A0A8T6QYX2</accession>
<keyword evidence="3" id="KW-1185">Reference proteome</keyword>
<organism evidence="2 3">
    <name type="scientific">Phycicoccus flavus</name>
    <dbReference type="NCBI Taxonomy" id="2502783"/>
    <lineage>
        <taxon>Bacteria</taxon>
        <taxon>Bacillati</taxon>
        <taxon>Actinomycetota</taxon>
        <taxon>Actinomycetes</taxon>
        <taxon>Micrococcales</taxon>
        <taxon>Intrasporangiaceae</taxon>
        <taxon>Phycicoccus</taxon>
    </lineage>
</organism>
<comment type="caution">
    <text evidence="2">The sequence shown here is derived from an EMBL/GenBank/DDBJ whole genome shotgun (WGS) entry which is preliminary data.</text>
</comment>
<sequence>MPARAAQAVVLGGLGLLLAVAVLVYPSMFGPEQQTVVGWVENDAHVALLVVAAVLGVLRFRGVRLDVV</sequence>
<keyword evidence="1" id="KW-1133">Transmembrane helix</keyword>
<evidence type="ECO:0000256" key="1">
    <source>
        <dbReference type="SAM" id="Phobius"/>
    </source>
</evidence>
<evidence type="ECO:0000313" key="2">
    <source>
        <dbReference type="EMBL" id="NHA66827.1"/>
    </source>
</evidence>